<organism evidence="2 3">
    <name type="scientific">Pseudolactococcus reticulitermitis</name>
    <dbReference type="NCBI Taxonomy" id="2025039"/>
    <lineage>
        <taxon>Bacteria</taxon>
        <taxon>Bacillati</taxon>
        <taxon>Bacillota</taxon>
        <taxon>Bacilli</taxon>
        <taxon>Lactobacillales</taxon>
        <taxon>Streptococcaceae</taxon>
        <taxon>Pseudolactococcus</taxon>
    </lineage>
</organism>
<evidence type="ECO:0000313" key="3">
    <source>
        <dbReference type="Proteomes" id="UP000218689"/>
    </source>
</evidence>
<sequence>MKKVFKAYFKLRKGWLITLYALLLLGGLASMVNDGVQWRKWETAVTQYTNEKDYQKFRTYYQENPDMDVYANMLPESKRMYLNLTPINSKFYKVDRIKGHMIYESAPADYQTFKKDLLRYYPAPKYLYTSQDYRNISGAGRDDKNVFVKFNLIALMDLNILLIFVGAFALAIVLDQSKNVTAFIGARIGGISKVHVVQFIYWTGIPLVMASILSLITHLTRQFFIPIQYVTISGERILQVSGESLSVALIAAIGVSLINALVGKPVYKIMTGVLAVPALAMGIANLRQLITYRPISDILVKTPSFVYLLVFAVIAIPIILILQKRQSLEQDSFYIKLKALRLPFYIGVVILTILDFVLPFFMMGRVMEAPLDVVINLVMIAGVFTVFAKLILDKDVRDFLKN</sequence>
<comment type="caution">
    <text evidence="2">The sequence shown here is derived from an EMBL/GenBank/DDBJ whole genome shotgun (WGS) entry which is preliminary data.</text>
</comment>
<keyword evidence="1" id="KW-0812">Transmembrane</keyword>
<gene>
    <name evidence="2" type="ORF">RsY01_1621</name>
</gene>
<evidence type="ECO:0000256" key="1">
    <source>
        <dbReference type="SAM" id="Phobius"/>
    </source>
</evidence>
<name>A0A224X1E6_9LACT</name>
<protein>
    <submittedName>
        <fullName evidence="2">Uncharacterized protein</fullName>
    </submittedName>
</protein>
<dbReference type="OrthoDB" id="2243734at2"/>
<feature type="transmembrane region" description="Helical" evidence="1">
    <location>
        <begin position="265"/>
        <end position="284"/>
    </location>
</feature>
<feature type="transmembrane region" description="Helical" evidence="1">
    <location>
        <begin position="237"/>
        <end position="258"/>
    </location>
</feature>
<feature type="transmembrane region" description="Helical" evidence="1">
    <location>
        <begin position="152"/>
        <end position="174"/>
    </location>
</feature>
<dbReference type="AlphaFoldDB" id="A0A224X1E6"/>
<accession>A0A224X1E6</accession>
<keyword evidence="3" id="KW-1185">Reference proteome</keyword>
<dbReference type="RefSeq" id="WP_094785052.1">
    <property type="nucleotide sequence ID" value="NZ_BEDT01000004.1"/>
</dbReference>
<reference evidence="3" key="1">
    <citation type="submission" date="2017-08" db="EMBL/GenBank/DDBJ databases">
        <title>Draft genome sequence of Lactococcus sp. strain Rs-Y01, isolated from the gut of the lower termite Reticulitermes speratus.</title>
        <authorList>
            <person name="Ohkuma M."/>
            <person name="Yuki M."/>
        </authorList>
    </citation>
    <scope>NUCLEOTIDE SEQUENCE [LARGE SCALE GENOMIC DNA]</scope>
    <source>
        <strain evidence="3">Rs-Y01</strain>
    </source>
</reference>
<feature type="transmembrane region" description="Helical" evidence="1">
    <location>
        <begin position="195"/>
        <end position="217"/>
    </location>
</feature>
<proteinExistence type="predicted"/>
<dbReference type="EMBL" id="BEDT01000004">
    <property type="protein sequence ID" value="GAX48007.1"/>
    <property type="molecule type" value="Genomic_DNA"/>
</dbReference>
<evidence type="ECO:0000313" key="2">
    <source>
        <dbReference type="EMBL" id="GAX48007.1"/>
    </source>
</evidence>
<keyword evidence="1" id="KW-1133">Transmembrane helix</keyword>
<keyword evidence="1" id="KW-0472">Membrane</keyword>
<dbReference type="Proteomes" id="UP000218689">
    <property type="component" value="Unassembled WGS sequence"/>
</dbReference>
<feature type="transmembrane region" description="Helical" evidence="1">
    <location>
        <begin position="342"/>
        <end position="361"/>
    </location>
</feature>
<feature type="transmembrane region" description="Helical" evidence="1">
    <location>
        <begin position="373"/>
        <end position="392"/>
    </location>
</feature>
<feature type="transmembrane region" description="Helical" evidence="1">
    <location>
        <begin position="304"/>
        <end position="322"/>
    </location>
</feature>